<keyword evidence="3" id="KW-1185">Reference proteome</keyword>
<gene>
    <name evidence="2" type="ORF">GHNINEIG_01987</name>
</gene>
<dbReference type="OrthoDB" id="9790390at2"/>
<dbReference type="GO" id="GO:0005737">
    <property type="term" value="C:cytoplasm"/>
    <property type="evidence" value="ECO:0007669"/>
    <property type="project" value="TreeGrafter"/>
</dbReference>
<dbReference type="Proteomes" id="UP000296201">
    <property type="component" value="Chromosome"/>
</dbReference>
<dbReference type="CDD" id="cd02947">
    <property type="entry name" value="TRX_family"/>
    <property type="match status" value="1"/>
</dbReference>
<dbReference type="SUPFAM" id="SSF48452">
    <property type="entry name" value="TPR-like"/>
    <property type="match status" value="1"/>
</dbReference>
<reference evidence="2 3" key="1">
    <citation type="submission" date="2018-08" db="EMBL/GenBank/DDBJ databases">
        <title>Horizontal acquisition of hydrogen conversion ability and other habitat adaptations in Hydrogenovibrio crunogenus strains.</title>
        <authorList>
            <person name="Gonnella G."/>
            <person name="Adam N."/>
            <person name="Perner M."/>
        </authorList>
    </citation>
    <scope>NUCLEOTIDE SEQUENCE [LARGE SCALE GENOMIC DNA]</scope>
    <source>
        <strain evidence="2 3">SP-41</strain>
    </source>
</reference>
<feature type="domain" description="Thioredoxin" evidence="1">
    <location>
        <begin position="10"/>
        <end position="110"/>
    </location>
</feature>
<evidence type="ECO:0000313" key="2">
    <source>
        <dbReference type="EMBL" id="QBZ83918.1"/>
    </source>
</evidence>
<dbReference type="Pfam" id="PF14561">
    <property type="entry name" value="TPR_20"/>
    <property type="match status" value="1"/>
</dbReference>
<dbReference type="Pfam" id="PF00085">
    <property type="entry name" value="Thioredoxin"/>
    <property type="match status" value="1"/>
</dbReference>
<dbReference type="Gene3D" id="1.25.40.10">
    <property type="entry name" value="Tetratricopeptide repeat domain"/>
    <property type="match status" value="2"/>
</dbReference>
<dbReference type="EMBL" id="CP032096">
    <property type="protein sequence ID" value="QBZ83918.1"/>
    <property type="molecule type" value="Genomic_DNA"/>
</dbReference>
<dbReference type="PANTHER" id="PTHR45663">
    <property type="entry name" value="GEO12009P1"/>
    <property type="match status" value="1"/>
</dbReference>
<dbReference type="GO" id="GO:0006950">
    <property type="term" value="P:response to stress"/>
    <property type="evidence" value="ECO:0007669"/>
    <property type="project" value="UniProtKB-ARBA"/>
</dbReference>
<dbReference type="AlphaFoldDB" id="A0A4P7P1I1"/>
<organism evidence="2 3">
    <name type="scientific">Hydrogenovibrio crunogenus</name>
    <dbReference type="NCBI Taxonomy" id="39765"/>
    <lineage>
        <taxon>Bacteria</taxon>
        <taxon>Pseudomonadati</taxon>
        <taxon>Pseudomonadota</taxon>
        <taxon>Gammaproteobacteria</taxon>
        <taxon>Thiotrichales</taxon>
        <taxon>Piscirickettsiaceae</taxon>
        <taxon>Hydrogenovibrio</taxon>
    </lineage>
</organism>
<dbReference type="RefSeq" id="WP_135796500.1">
    <property type="nucleotide sequence ID" value="NZ_CP032096.1"/>
</dbReference>
<evidence type="ECO:0000313" key="3">
    <source>
        <dbReference type="Proteomes" id="UP000296201"/>
    </source>
</evidence>
<evidence type="ECO:0000259" key="1">
    <source>
        <dbReference type="Pfam" id="PF00085"/>
    </source>
</evidence>
<sequence length="290" mass="32522">MSQPEIYNFEVSKNNFNNIVLTNSYKLPVFVLFMNPTLGTCVQMENSLSDLAETFAGQFIAARVDTDMEVDLREMYDIVNVPSLKVFKEGEIVHNEVGLMTTDELRAVLKNFGIFRESDDMREQARLKHLEGDTPAAIQLLTEAIQKDPSNVMVAMDMIQVMLDVGLLEQATELFNKLPDSQKDSETGRALTGQITFKGLANKTAGKETLLGQVEANPNDFDARFDLSICYIADHQYMEAMDQLFTILDTQPDYKDGAAQEMTVSVIQMLAPNDPEQANEFRRILGNLVA</sequence>
<dbReference type="GO" id="GO:0015035">
    <property type="term" value="F:protein-disulfide reductase activity"/>
    <property type="evidence" value="ECO:0007669"/>
    <property type="project" value="TreeGrafter"/>
</dbReference>
<name>A0A4P7P1I1_9GAMM</name>
<accession>A0A4P7P1I1</accession>
<dbReference type="PANTHER" id="PTHR45663:SF11">
    <property type="entry name" value="GEO12009P1"/>
    <property type="match status" value="1"/>
</dbReference>
<dbReference type="Pfam" id="PF14559">
    <property type="entry name" value="TPR_19"/>
    <property type="match status" value="1"/>
</dbReference>
<proteinExistence type="predicted"/>
<dbReference type="SUPFAM" id="SSF52833">
    <property type="entry name" value="Thioredoxin-like"/>
    <property type="match status" value="1"/>
</dbReference>
<dbReference type="InterPro" id="IPR036249">
    <property type="entry name" value="Thioredoxin-like_sf"/>
</dbReference>
<protein>
    <submittedName>
        <fullName evidence="2">Thioredoxin C-1</fullName>
    </submittedName>
</protein>
<dbReference type="Gene3D" id="3.40.30.10">
    <property type="entry name" value="Glutaredoxin"/>
    <property type="match status" value="1"/>
</dbReference>
<dbReference type="InterPro" id="IPR011990">
    <property type="entry name" value="TPR-like_helical_dom_sf"/>
</dbReference>
<dbReference type="InterPro" id="IPR013766">
    <property type="entry name" value="Thioredoxin_domain"/>
</dbReference>